<evidence type="ECO:0000256" key="1">
    <source>
        <dbReference type="SAM" id="MobiDB-lite"/>
    </source>
</evidence>
<feature type="compositionally biased region" description="Acidic residues" evidence="1">
    <location>
        <begin position="427"/>
        <end position="450"/>
    </location>
</feature>
<reference evidence="3 4" key="1">
    <citation type="journal article" date="2020" name="ISME J.">
        <title>Uncovering the hidden diversity of litter-decomposition mechanisms in mushroom-forming fungi.</title>
        <authorList>
            <person name="Floudas D."/>
            <person name="Bentzer J."/>
            <person name="Ahren D."/>
            <person name="Johansson T."/>
            <person name="Persson P."/>
            <person name="Tunlid A."/>
        </authorList>
    </citation>
    <scope>NUCLEOTIDE SEQUENCE [LARGE SCALE GENOMIC DNA]</scope>
    <source>
        <strain evidence="3 4">CBS 291.85</strain>
    </source>
</reference>
<proteinExistence type="predicted"/>
<dbReference type="InterPro" id="IPR051681">
    <property type="entry name" value="Ser/Thr_Kinases-Pseudokinases"/>
</dbReference>
<protein>
    <recommendedName>
        <fullName evidence="2">Protein kinase domain-containing protein</fullName>
    </recommendedName>
</protein>
<dbReference type="PROSITE" id="PS00108">
    <property type="entry name" value="PROTEIN_KINASE_ST"/>
    <property type="match status" value="1"/>
</dbReference>
<dbReference type="InterPro" id="IPR008271">
    <property type="entry name" value="Ser/Thr_kinase_AS"/>
</dbReference>
<dbReference type="SMART" id="SM00220">
    <property type="entry name" value="S_TKc"/>
    <property type="match status" value="1"/>
</dbReference>
<name>A0A8H5EVD4_9AGAR</name>
<gene>
    <name evidence="3" type="ORF">D9758_018714</name>
</gene>
<dbReference type="Proteomes" id="UP000559256">
    <property type="component" value="Unassembled WGS sequence"/>
</dbReference>
<organism evidence="3 4">
    <name type="scientific">Tetrapyrgos nigripes</name>
    <dbReference type="NCBI Taxonomy" id="182062"/>
    <lineage>
        <taxon>Eukaryota</taxon>
        <taxon>Fungi</taxon>
        <taxon>Dikarya</taxon>
        <taxon>Basidiomycota</taxon>
        <taxon>Agaricomycotina</taxon>
        <taxon>Agaricomycetes</taxon>
        <taxon>Agaricomycetidae</taxon>
        <taxon>Agaricales</taxon>
        <taxon>Marasmiineae</taxon>
        <taxon>Marasmiaceae</taxon>
        <taxon>Tetrapyrgos</taxon>
    </lineage>
</organism>
<dbReference type="OrthoDB" id="3141838at2759"/>
<evidence type="ECO:0000313" key="4">
    <source>
        <dbReference type="Proteomes" id="UP000559256"/>
    </source>
</evidence>
<dbReference type="InterPro" id="IPR001245">
    <property type="entry name" value="Ser-Thr/Tyr_kinase_cat_dom"/>
</dbReference>
<keyword evidence="4" id="KW-1185">Reference proteome</keyword>
<sequence>MYQNPQQYQQYPSGFGHPNFLHQYPPNVQSTQALQPAGSYVPPPQNYYAFTRETLIQVLEKLSELVEAEFRGLPIRLIVHGGACVLLHSGLHEIADRRATHSGFLVETQRFTTRDVDYIHRSFVAEYETQGVLNPGERLKRCIHETAVQMGHNFSLGVDWMNSDADAGLPVHKDLRTGRITDPVYMASIKPDNIRRNAVFISSNNKLTIVSIPAAWAVALKIHRYSLKDSSDICLFLILESRNRSTPWSVESVKQWLESECSDMNYKNFDRYRLIQRRERLKDVLAVLATTNNRALEYNIDQVQAFLPDGKTGIQPPGSSPPLPDPRPVSTDRFQIGTVPHLVTGWHPNPSNLDLSSRSAATRDHRDRHVHHRSSHEHNAQLYSRDFFVPPDIGSASGHRSASRDSEGRGTSVHRYQLAHEASNDSSPDDEDSSDDLSDAEEDTEEDSTGDDINRRHPVPSLYRNTATPGSSTRRNVTIWEPPPEILSVEEVAVKHMSSLVIHNRPATPYQLDESAQIHRSPHGLLRQPTAPERHSSMPLQQAHTYAQYAEKVNPGSAYSNPIDVFSDSHPKSPMSDVAFIAHKGRAPLNWARHNASPSRVSAIDSTRALTGDDSSISHSDSNPRQAMASTVTTILSTHLGSVNSEDVDGEGLISADTVIKRLESMIGDRNEYQRLLEQQGTLAQSLLDLLQTLCDYPDVEKRLRSKFSTAMLRLSKNSGLYPSCLTLNNVQKIGDHPVTAGGFGEIWKGLLGGEVSCLKVVKIYGDSEVQKLMKEFLKEAIVWRQLDHPNVLPFLGIYFLDTSKQRICLISPWMDNGNLNHYLADGSHGYADRLTLAYDVACGLAYLHGEKIIHGDLKGVNILITARRRATIADFGLSRVIESEAFTMTSRSSRVVQGTARWLAPECLMKNQRASYQSDVYAFGCIFTGQLPFHHCQNDAAIVFQLIKGNRPIRPPNELWVNDEVWAIMEDCWDEEASARPLADTLPDRFEDGKEIATADRWVYPLPPHFWNDIRHPELCPTGSELETFLKPFYSRTLPPEIFLADATMQSTVPA</sequence>
<feature type="compositionally biased region" description="Pro residues" evidence="1">
    <location>
        <begin position="318"/>
        <end position="327"/>
    </location>
</feature>
<accession>A0A8H5EVD4</accession>
<feature type="compositionally biased region" description="Polar residues" evidence="1">
    <location>
        <begin position="463"/>
        <end position="476"/>
    </location>
</feature>
<dbReference type="InterPro" id="IPR011009">
    <property type="entry name" value="Kinase-like_dom_sf"/>
</dbReference>
<feature type="domain" description="Protein kinase" evidence="2">
    <location>
        <begin position="733"/>
        <end position="1004"/>
    </location>
</feature>
<dbReference type="AlphaFoldDB" id="A0A8H5EVD4"/>
<dbReference type="SUPFAM" id="SSF56112">
    <property type="entry name" value="Protein kinase-like (PK-like)"/>
    <property type="match status" value="1"/>
</dbReference>
<feature type="region of interest" description="Disordered" evidence="1">
    <location>
        <begin position="309"/>
        <end position="478"/>
    </location>
</feature>
<dbReference type="InterPro" id="IPR000719">
    <property type="entry name" value="Prot_kinase_dom"/>
</dbReference>
<evidence type="ECO:0000313" key="3">
    <source>
        <dbReference type="EMBL" id="KAF5313814.1"/>
    </source>
</evidence>
<dbReference type="GO" id="GO:0005524">
    <property type="term" value="F:ATP binding"/>
    <property type="evidence" value="ECO:0007669"/>
    <property type="project" value="InterPro"/>
</dbReference>
<dbReference type="Gene3D" id="1.10.510.10">
    <property type="entry name" value="Transferase(Phosphotransferase) domain 1"/>
    <property type="match status" value="1"/>
</dbReference>
<dbReference type="Pfam" id="PF07714">
    <property type="entry name" value="PK_Tyr_Ser-Thr"/>
    <property type="match status" value="1"/>
</dbReference>
<dbReference type="PROSITE" id="PS50011">
    <property type="entry name" value="PROTEIN_KINASE_DOM"/>
    <property type="match status" value="1"/>
</dbReference>
<dbReference type="PANTHER" id="PTHR44329">
    <property type="entry name" value="SERINE/THREONINE-PROTEIN KINASE TNNI3K-RELATED"/>
    <property type="match status" value="1"/>
</dbReference>
<dbReference type="EMBL" id="JAACJM010000517">
    <property type="protein sequence ID" value="KAF5313814.1"/>
    <property type="molecule type" value="Genomic_DNA"/>
</dbReference>
<evidence type="ECO:0000259" key="2">
    <source>
        <dbReference type="PROSITE" id="PS50011"/>
    </source>
</evidence>
<comment type="caution">
    <text evidence="3">The sequence shown here is derived from an EMBL/GenBank/DDBJ whole genome shotgun (WGS) entry which is preliminary data.</text>
</comment>
<dbReference type="GO" id="GO:0004674">
    <property type="term" value="F:protein serine/threonine kinase activity"/>
    <property type="evidence" value="ECO:0007669"/>
    <property type="project" value="TreeGrafter"/>
</dbReference>
<feature type="compositionally biased region" description="Polar residues" evidence="1">
    <location>
        <begin position="349"/>
        <end position="360"/>
    </location>
</feature>